<protein>
    <recommendedName>
        <fullName evidence="2">HTH crp-type domain-containing protein</fullName>
    </recommendedName>
</protein>
<keyword evidence="4" id="KW-1185">Reference proteome</keyword>
<reference evidence="3 4" key="1">
    <citation type="submission" date="2023-08" db="EMBL/GenBank/DDBJ databases">
        <authorList>
            <person name="Roldan D.M."/>
            <person name="Menes R.J."/>
        </authorList>
    </citation>
    <scope>NUCLEOTIDE SEQUENCE [LARGE SCALE GENOMIC DNA]</scope>
    <source>
        <strain evidence="3 4">CCM 2812</strain>
    </source>
</reference>
<name>A0ABT9FZN2_LEPDI</name>
<evidence type="ECO:0000313" key="3">
    <source>
        <dbReference type="EMBL" id="MDP4299686.1"/>
    </source>
</evidence>
<dbReference type="EMBL" id="JAUZEE010000001">
    <property type="protein sequence ID" value="MDP4299686.1"/>
    <property type="molecule type" value="Genomic_DNA"/>
</dbReference>
<dbReference type="Pfam" id="PF13545">
    <property type="entry name" value="HTH_Crp_2"/>
    <property type="match status" value="1"/>
</dbReference>
<dbReference type="InterPro" id="IPR036390">
    <property type="entry name" value="WH_DNA-bd_sf"/>
</dbReference>
<organism evidence="3 4">
    <name type="scientific">Leptothrix discophora</name>
    <dbReference type="NCBI Taxonomy" id="89"/>
    <lineage>
        <taxon>Bacteria</taxon>
        <taxon>Pseudomonadati</taxon>
        <taxon>Pseudomonadota</taxon>
        <taxon>Betaproteobacteria</taxon>
        <taxon>Burkholderiales</taxon>
        <taxon>Sphaerotilaceae</taxon>
        <taxon>Leptothrix</taxon>
    </lineage>
</organism>
<dbReference type="InterPro" id="IPR012318">
    <property type="entry name" value="HTH_CRP"/>
</dbReference>
<evidence type="ECO:0000313" key="4">
    <source>
        <dbReference type="Proteomes" id="UP001235760"/>
    </source>
</evidence>
<comment type="caution">
    <text evidence="3">The sequence shown here is derived from an EMBL/GenBank/DDBJ whole genome shotgun (WGS) entry which is preliminary data.</text>
</comment>
<evidence type="ECO:0000259" key="2">
    <source>
        <dbReference type="Pfam" id="PF13545"/>
    </source>
</evidence>
<dbReference type="RefSeq" id="WP_305748218.1">
    <property type="nucleotide sequence ID" value="NZ_JAUZEE010000001.1"/>
</dbReference>
<feature type="region of interest" description="Disordered" evidence="1">
    <location>
        <begin position="26"/>
        <end position="58"/>
    </location>
</feature>
<gene>
    <name evidence="3" type="ORF">Q8X39_03490</name>
</gene>
<dbReference type="Proteomes" id="UP001235760">
    <property type="component" value="Unassembled WGS sequence"/>
</dbReference>
<proteinExistence type="predicted"/>
<dbReference type="InterPro" id="IPR014710">
    <property type="entry name" value="RmlC-like_jellyroll"/>
</dbReference>
<accession>A0ABT9FZN2</accession>
<dbReference type="Gene3D" id="2.60.120.10">
    <property type="entry name" value="Jelly Rolls"/>
    <property type="match status" value="1"/>
</dbReference>
<dbReference type="SUPFAM" id="SSF46785">
    <property type="entry name" value="Winged helix' DNA-binding domain"/>
    <property type="match status" value="1"/>
</dbReference>
<sequence length="259" mass="27606">MQVLPNPSGALAPSLVHLGLARPSPLGTSSLHPPRLHDSHPAHGGLPAHRPSGAGAVQPRRVLQAGQEIDTFRTLVLPHVLVSGVAISRRPVDPHEDLQLLQPGDLIGLETFQVRPGERRVLALVDCELAPLRRMSDTEWRELLLHALLRRQSEPGLAGLRVGPVGERVRRLLLLLAQAGQPAPPTDGALATCELPPLTLMAAITGSTQETVCRVVSGLRKLGLLEEAGGRRLRLMPGLRLSAGELPGKASKRRAKAAA</sequence>
<evidence type="ECO:0000256" key="1">
    <source>
        <dbReference type="SAM" id="MobiDB-lite"/>
    </source>
</evidence>
<feature type="domain" description="HTH crp-type" evidence="2">
    <location>
        <begin position="167"/>
        <end position="235"/>
    </location>
</feature>